<dbReference type="Proteomes" id="UP000594263">
    <property type="component" value="Unplaced"/>
</dbReference>
<sequence length="266" mass="29817">MIPKPDSAHTRPDSPPDSIRLSRDAELDWFDRNAFFERNHSTKGASTHKPPPPPPPPIRKSKDSIIWIPNTQRRSSFPEAKPRRAPPAIRLLSSGGKAASEPSSPKVSCTGRVRPKKDKNSKTKPSERKQSKKTQSETSRIRSDRRVKNSGLWTRLRDVFRSGKLKTPPSKAEAPPLKSKLRSRSLRAQQSSMVEPLAEPLALALNRFASGRKSESWIEELKVAIDEVNATKPKHEDIGLWRRRNLEAPKELNCSRDLQAVGPASV</sequence>
<keyword evidence="3" id="KW-1185">Reference proteome</keyword>
<feature type="compositionally biased region" description="Pro residues" evidence="1">
    <location>
        <begin position="49"/>
        <end position="58"/>
    </location>
</feature>
<evidence type="ECO:0000313" key="3">
    <source>
        <dbReference type="Proteomes" id="UP000594263"/>
    </source>
</evidence>
<name>A0A7N1A6Y0_KALFE</name>
<proteinExistence type="predicted"/>
<accession>A0A7N1A6Y0</accession>
<dbReference type="OMA" id="WIFKNAS"/>
<reference evidence="2" key="1">
    <citation type="submission" date="2021-01" db="UniProtKB">
        <authorList>
            <consortium name="EnsemblPlants"/>
        </authorList>
    </citation>
    <scope>IDENTIFICATION</scope>
</reference>
<dbReference type="PANTHER" id="PTHR34120:SF2">
    <property type="entry name" value="OS01G0860900 PROTEIN"/>
    <property type="match status" value="1"/>
</dbReference>
<protein>
    <submittedName>
        <fullName evidence="2">Uncharacterized protein</fullName>
    </submittedName>
</protein>
<dbReference type="PANTHER" id="PTHR34120">
    <property type="entry name" value="EXPRESSED PROTEIN"/>
    <property type="match status" value="1"/>
</dbReference>
<evidence type="ECO:0000256" key="1">
    <source>
        <dbReference type="SAM" id="MobiDB-lite"/>
    </source>
</evidence>
<dbReference type="EnsemblPlants" id="Kaladp0098s0070.1.v1.1">
    <property type="protein sequence ID" value="Kaladp0098s0070.1.v1.1.CDS.1"/>
    <property type="gene ID" value="Kaladp0098s0070.v1.1"/>
</dbReference>
<feature type="compositionally biased region" description="Basic and acidic residues" evidence="1">
    <location>
        <begin position="1"/>
        <end position="40"/>
    </location>
</feature>
<dbReference type="AlphaFoldDB" id="A0A7N1A6Y0"/>
<dbReference type="Gramene" id="Kaladp0098s0070.1.v1.1">
    <property type="protein sequence ID" value="Kaladp0098s0070.1.v1.1.CDS.1"/>
    <property type="gene ID" value="Kaladp0098s0070.v1.1"/>
</dbReference>
<feature type="region of interest" description="Disordered" evidence="1">
    <location>
        <begin position="1"/>
        <end position="194"/>
    </location>
</feature>
<evidence type="ECO:0000313" key="2">
    <source>
        <dbReference type="EnsemblPlants" id="Kaladp0098s0070.1.v1.1.CDS.1"/>
    </source>
</evidence>
<feature type="compositionally biased region" description="Basic and acidic residues" evidence="1">
    <location>
        <begin position="118"/>
        <end position="129"/>
    </location>
</feature>
<organism evidence="2 3">
    <name type="scientific">Kalanchoe fedtschenkoi</name>
    <name type="common">Lavender scallops</name>
    <name type="synonym">South American air plant</name>
    <dbReference type="NCBI Taxonomy" id="63787"/>
    <lineage>
        <taxon>Eukaryota</taxon>
        <taxon>Viridiplantae</taxon>
        <taxon>Streptophyta</taxon>
        <taxon>Embryophyta</taxon>
        <taxon>Tracheophyta</taxon>
        <taxon>Spermatophyta</taxon>
        <taxon>Magnoliopsida</taxon>
        <taxon>eudicotyledons</taxon>
        <taxon>Gunneridae</taxon>
        <taxon>Pentapetalae</taxon>
        <taxon>Saxifragales</taxon>
        <taxon>Crassulaceae</taxon>
        <taxon>Kalanchoe</taxon>
    </lineage>
</organism>